<dbReference type="EMBL" id="RJUF01000182">
    <property type="protein sequence ID" value="MCP9765325.1"/>
    <property type="molecule type" value="Genomic_DNA"/>
</dbReference>
<keyword evidence="1" id="KW-1133">Transmembrane helix</keyword>
<reference evidence="2 3" key="1">
    <citation type="submission" date="2018-11" db="EMBL/GenBank/DDBJ databases">
        <title>Novel bacteria species description.</title>
        <authorList>
            <person name="Han J.-H."/>
        </authorList>
    </citation>
    <scope>NUCLEOTIDE SEQUENCE [LARGE SCALE GENOMIC DNA]</scope>
    <source>
        <strain evidence="2 3">KCTC23259</strain>
    </source>
</reference>
<proteinExistence type="predicted"/>
<feature type="transmembrane region" description="Helical" evidence="1">
    <location>
        <begin position="59"/>
        <end position="76"/>
    </location>
</feature>
<keyword evidence="1" id="KW-0812">Transmembrane</keyword>
<dbReference type="AlphaFoldDB" id="A0AAE3KXL4"/>
<sequence length="239" mass="28180">MNRNLLLFGSIILLLIVEIFLYRFGYIYLNILSKFFIAALLIYFYKMQHGGNIIYTDKIFFTASFFGFLGEIVFVFQNTEVLKSILLFLYLIEHQLYIVLLRYPGFQKKNMTNLDLLRKGWPYILTAFLFFGFFLMEIVPDSIFVLMIFYVFQFAILGAYSLMLNNNFEGKKYIIAGVFVMAATDIISSWYVFLGDFWNDYPIIRTLYIASKFLLVWGFALNRKRVISDSVNHWGTEDI</sequence>
<feature type="transmembrane region" description="Helical" evidence="1">
    <location>
        <begin position="203"/>
        <end position="221"/>
    </location>
</feature>
<feature type="transmembrane region" description="Helical" evidence="1">
    <location>
        <begin position="120"/>
        <end position="136"/>
    </location>
</feature>
<feature type="transmembrane region" description="Helical" evidence="1">
    <location>
        <begin position="142"/>
        <end position="161"/>
    </location>
</feature>
<organism evidence="2 3">
    <name type="scientific">Lacihabitans soyangensis</name>
    <dbReference type="NCBI Taxonomy" id="869394"/>
    <lineage>
        <taxon>Bacteria</taxon>
        <taxon>Pseudomonadati</taxon>
        <taxon>Bacteroidota</taxon>
        <taxon>Cytophagia</taxon>
        <taxon>Cytophagales</taxon>
        <taxon>Leadbetterellaceae</taxon>
        <taxon>Lacihabitans</taxon>
    </lineage>
</organism>
<dbReference type="RefSeq" id="WP_255039018.1">
    <property type="nucleotide sequence ID" value="NZ_RJUF01000182.1"/>
</dbReference>
<gene>
    <name evidence="2" type="ORF">EGI31_20520</name>
</gene>
<feature type="transmembrane region" description="Helical" evidence="1">
    <location>
        <begin position="82"/>
        <end position="100"/>
    </location>
</feature>
<accession>A0AAE3KXL4</accession>
<dbReference type="Proteomes" id="UP001204144">
    <property type="component" value="Unassembled WGS sequence"/>
</dbReference>
<evidence type="ECO:0000313" key="2">
    <source>
        <dbReference type="EMBL" id="MCP9765325.1"/>
    </source>
</evidence>
<evidence type="ECO:0000256" key="1">
    <source>
        <dbReference type="SAM" id="Phobius"/>
    </source>
</evidence>
<protein>
    <submittedName>
        <fullName evidence="2">Uncharacterized protein</fullName>
    </submittedName>
</protein>
<name>A0AAE3KXL4_9BACT</name>
<feature type="transmembrane region" description="Helical" evidence="1">
    <location>
        <begin position="28"/>
        <end position="47"/>
    </location>
</feature>
<comment type="caution">
    <text evidence="2">The sequence shown here is derived from an EMBL/GenBank/DDBJ whole genome shotgun (WGS) entry which is preliminary data.</text>
</comment>
<keyword evidence="3" id="KW-1185">Reference proteome</keyword>
<feature type="transmembrane region" description="Helical" evidence="1">
    <location>
        <begin position="5"/>
        <end position="22"/>
    </location>
</feature>
<keyword evidence="1" id="KW-0472">Membrane</keyword>
<feature type="transmembrane region" description="Helical" evidence="1">
    <location>
        <begin position="173"/>
        <end position="191"/>
    </location>
</feature>
<evidence type="ECO:0000313" key="3">
    <source>
        <dbReference type="Proteomes" id="UP001204144"/>
    </source>
</evidence>